<organism evidence="1">
    <name type="scientific">Lepeophtheirus salmonis</name>
    <name type="common">Salmon louse</name>
    <name type="synonym">Caligus salmonis</name>
    <dbReference type="NCBI Taxonomy" id="72036"/>
    <lineage>
        <taxon>Eukaryota</taxon>
        <taxon>Metazoa</taxon>
        <taxon>Ecdysozoa</taxon>
        <taxon>Arthropoda</taxon>
        <taxon>Crustacea</taxon>
        <taxon>Multicrustacea</taxon>
        <taxon>Hexanauplia</taxon>
        <taxon>Copepoda</taxon>
        <taxon>Siphonostomatoida</taxon>
        <taxon>Caligidae</taxon>
        <taxon>Lepeophtheirus</taxon>
    </lineage>
</organism>
<reference evidence="1" key="1">
    <citation type="submission" date="2014-05" db="EMBL/GenBank/DDBJ databases">
        <authorList>
            <person name="Chronopoulou M."/>
        </authorList>
    </citation>
    <scope>NUCLEOTIDE SEQUENCE</scope>
    <source>
        <tissue evidence="1">Whole organism</tissue>
    </source>
</reference>
<proteinExistence type="predicted"/>
<name>A0A0K2UQA6_LEPSM</name>
<evidence type="ECO:0000313" key="1">
    <source>
        <dbReference type="EMBL" id="CDW40047.1"/>
    </source>
</evidence>
<feature type="non-terminal residue" evidence="1">
    <location>
        <position position="1"/>
    </location>
</feature>
<sequence length="52" mass="6084">THNTKLNGIYIKGIYVCILIKASNIYIRITLIYEYSLHGTCTLFLTNLRLFF</sequence>
<protein>
    <submittedName>
        <fullName evidence="1">Uncharacterized protein</fullName>
    </submittedName>
</protein>
<accession>A0A0K2UQA6</accession>
<dbReference type="AlphaFoldDB" id="A0A0K2UQA6"/>
<dbReference type="EMBL" id="HACA01022686">
    <property type="protein sequence ID" value="CDW40047.1"/>
    <property type="molecule type" value="Transcribed_RNA"/>
</dbReference>